<keyword evidence="2" id="KW-0472">Membrane</keyword>
<dbReference type="PANTHER" id="PTHR30203:SF33">
    <property type="entry name" value="BLR4455 PROTEIN"/>
    <property type="match status" value="1"/>
</dbReference>
<dbReference type="InterPro" id="IPR003423">
    <property type="entry name" value="OMP_efflux"/>
</dbReference>
<dbReference type="NCBIfam" id="TIGR01845">
    <property type="entry name" value="outer_NodT"/>
    <property type="match status" value="1"/>
</dbReference>
<dbReference type="PANTHER" id="PTHR30203">
    <property type="entry name" value="OUTER MEMBRANE CATION EFFLUX PROTEIN"/>
    <property type="match status" value="1"/>
</dbReference>
<dbReference type="GO" id="GO:0015562">
    <property type="term" value="F:efflux transmembrane transporter activity"/>
    <property type="evidence" value="ECO:0007669"/>
    <property type="project" value="InterPro"/>
</dbReference>
<dbReference type="SUPFAM" id="SSF56954">
    <property type="entry name" value="Outer membrane efflux proteins (OEP)"/>
    <property type="match status" value="1"/>
</dbReference>
<dbReference type="PROSITE" id="PS51257">
    <property type="entry name" value="PROKAR_LIPOPROTEIN"/>
    <property type="match status" value="1"/>
</dbReference>
<evidence type="ECO:0000256" key="2">
    <source>
        <dbReference type="RuleBase" id="RU362097"/>
    </source>
</evidence>
<dbReference type="InterPro" id="IPR010131">
    <property type="entry name" value="MdtP/NodT-like"/>
</dbReference>
<name>A0AB39W7M7_9FLAO</name>
<evidence type="ECO:0000313" key="3">
    <source>
        <dbReference type="EMBL" id="XDU96628.1"/>
    </source>
</evidence>
<keyword evidence="2" id="KW-1134">Transmembrane beta strand</keyword>
<dbReference type="AlphaFoldDB" id="A0AB39W7M7"/>
<comment type="similarity">
    <text evidence="1 2">Belongs to the outer membrane factor (OMF) (TC 1.B.17) family.</text>
</comment>
<dbReference type="Gene3D" id="2.20.200.10">
    <property type="entry name" value="Outer membrane efflux proteins (OEP)"/>
    <property type="match status" value="1"/>
</dbReference>
<protein>
    <submittedName>
        <fullName evidence="3">Efflux transporter outer membrane subunit</fullName>
    </submittedName>
</protein>
<gene>
    <name evidence="3" type="ORF">AB3G34_05810</name>
</gene>
<dbReference type="GO" id="GO:0005886">
    <property type="term" value="C:plasma membrane"/>
    <property type="evidence" value="ECO:0007669"/>
    <property type="project" value="UniProtKB-SubCell"/>
</dbReference>
<accession>A0AB39W7M7</accession>
<proteinExistence type="inferred from homology"/>
<organism evidence="3">
    <name type="scientific">Flavobacterium sp. WC2409</name>
    <dbReference type="NCBI Taxonomy" id="3234139"/>
    <lineage>
        <taxon>Bacteria</taxon>
        <taxon>Pseudomonadati</taxon>
        <taxon>Bacteroidota</taxon>
        <taxon>Flavobacteriia</taxon>
        <taxon>Flavobacteriales</taxon>
        <taxon>Flavobacteriaceae</taxon>
        <taxon>Flavobacterium</taxon>
    </lineage>
</organism>
<keyword evidence="2" id="KW-0449">Lipoprotein</keyword>
<keyword evidence="2" id="KW-0812">Transmembrane</keyword>
<dbReference type="Pfam" id="PF02321">
    <property type="entry name" value="OEP"/>
    <property type="match status" value="2"/>
</dbReference>
<dbReference type="Gene3D" id="1.20.1600.10">
    <property type="entry name" value="Outer membrane efflux proteins (OEP)"/>
    <property type="match status" value="1"/>
</dbReference>
<sequence>MKNNIYRIALLGVTAALMQSCFVAKDYKRPELKTENLYRNEVVSTDTASLANVSWDKIFTDPLLQGYIKKGLENNLNIRIALQNLAAAQATMKQGQAGYFPTLSAGTDWTHNKISKNSQNGSFLTDLNTDQYQLTGNLSWEADIWGKIRSNKRATNAVYLQTTAANQAIKTQLIADIASTYYQLLSVDAQIKVAEETLINRNKSIETILALKKSGNVTEVGVKQTEAQKYTTEIIIADLKNSIIILENTMSALLGEASGKIERSTFESQKMQPSITTGVPANLLRNRPDVIAAEYNLISNFELTNVAKSGFYPSLKITAIGGLQSIDLKEWFSANSIFANIVTGLTQPIFNQRQVRTKFEIAKANQEKAYLQFEQSLLTAGKEVSDALAQYNNETYKITVREKQADALTKAATFSDELLTYGLANYLEVLTSKNDALNAKLSLVDNKFQQYKAVIQLYKALGGGWQ</sequence>
<dbReference type="EMBL" id="CP165625">
    <property type="protein sequence ID" value="XDU96628.1"/>
    <property type="molecule type" value="Genomic_DNA"/>
</dbReference>
<keyword evidence="2" id="KW-0564">Palmitate</keyword>
<evidence type="ECO:0000256" key="1">
    <source>
        <dbReference type="ARBA" id="ARBA00007613"/>
    </source>
</evidence>
<comment type="subcellular location">
    <subcellularLocation>
        <location evidence="2">Cell membrane</location>
        <topology evidence="2">Lipid-anchor</topology>
    </subcellularLocation>
</comment>
<reference evidence="3" key="1">
    <citation type="submission" date="2024-07" db="EMBL/GenBank/DDBJ databases">
        <authorList>
            <person name="Biller S.J."/>
        </authorList>
    </citation>
    <scope>NUCLEOTIDE SEQUENCE</scope>
    <source>
        <strain evidence="3">WC2409</strain>
    </source>
</reference>
<dbReference type="RefSeq" id="WP_369753758.1">
    <property type="nucleotide sequence ID" value="NZ_CP165625.1"/>
</dbReference>